<evidence type="ECO:0000313" key="2">
    <source>
        <dbReference type="Proteomes" id="UP000254802"/>
    </source>
</evidence>
<sequence>MKVNRKPFLINLFFNMLNPLMILSKQSLFIAELIHKIVEIKPQAVHFCEFFANSYRLDRQNAYPIRAGPQT</sequence>
<accession>A0A378N980</accession>
<evidence type="ECO:0000313" key="1">
    <source>
        <dbReference type="EMBL" id="STY64346.1"/>
    </source>
</evidence>
<proteinExistence type="predicted"/>
<dbReference type="Proteomes" id="UP000254802">
    <property type="component" value="Unassembled WGS sequence"/>
</dbReference>
<dbReference type="Pfam" id="PF10818">
    <property type="entry name" value="SecM_small"/>
    <property type="match status" value="1"/>
</dbReference>
<dbReference type="InterPro" id="IPR020508">
    <property type="entry name" value="SecM_small"/>
</dbReference>
<organism evidence="1 2">
    <name type="scientific">Mannheimia haemolytica</name>
    <name type="common">Pasteurella haemolytica</name>
    <dbReference type="NCBI Taxonomy" id="75985"/>
    <lineage>
        <taxon>Bacteria</taxon>
        <taxon>Pseudomonadati</taxon>
        <taxon>Pseudomonadota</taxon>
        <taxon>Gammaproteobacteria</taxon>
        <taxon>Pasteurellales</taxon>
        <taxon>Pasteurellaceae</taxon>
        <taxon>Mannheimia</taxon>
    </lineage>
</organism>
<dbReference type="EMBL" id="UGPN01000002">
    <property type="protein sequence ID" value="STY64346.1"/>
    <property type="molecule type" value="Genomic_DNA"/>
</dbReference>
<name>A0A378N980_MANHA</name>
<dbReference type="STRING" id="75985.WC39_04735"/>
<reference evidence="1 2" key="1">
    <citation type="submission" date="2018-06" db="EMBL/GenBank/DDBJ databases">
        <authorList>
            <consortium name="Pathogen Informatics"/>
            <person name="Doyle S."/>
        </authorList>
    </citation>
    <scope>NUCLEOTIDE SEQUENCE [LARGE SCALE GENOMIC DNA]</scope>
    <source>
        <strain evidence="1 2">NCTC10638</strain>
    </source>
</reference>
<protein>
    <submittedName>
        <fullName evidence="1">Protein of uncharacterized function (DUF2547)</fullName>
    </submittedName>
</protein>
<gene>
    <name evidence="1" type="ORF">NCTC10638_03523</name>
</gene>
<dbReference type="AlphaFoldDB" id="A0A378N980"/>